<gene>
    <name evidence="2" type="ORF">B4135_0228</name>
</gene>
<keyword evidence="1" id="KW-0472">Membrane</keyword>
<sequence>MKPLFSAQQEPNYQSDQWLAFRKAIYYYNFLFFSIITPTITVNVSKINWVLKMVKHF</sequence>
<keyword evidence="1" id="KW-0812">Transmembrane</keyword>
<name>A0A150M9B1_9BACI</name>
<comment type="caution">
    <text evidence="2">The sequence shown here is derived from an EMBL/GenBank/DDBJ whole genome shotgun (WGS) entry which is preliminary data.</text>
</comment>
<accession>A0A150M9B1</accession>
<dbReference type="EMBL" id="LQYT01000025">
    <property type="protein sequence ID" value="KYD20981.1"/>
    <property type="molecule type" value="Genomic_DNA"/>
</dbReference>
<dbReference type="STRING" id="301148.B4135_0228"/>
<reference evidence="2 3" key="1">
    <citation type="submission" date="2016-01" db="EMBL/GenBank/DDBJ databases">
        <title>Draft Genome Sequences of Seven Thermophilic Sporeformers Isolated from Foods.</title>
        <authorList>
            <person name="Berendsen E.M."/>
            <person name="Wells-Bennik M.H."/>
            <person name="Krawcyk A.O."/>
            <person name="De Jong A."/>
            <person name="Holsappel S."/>
            <person name="Eijlander R.T."/>
            <person name="Kuipers O.P."/>
        </authorList>
    </citation>
    <scope>NUCLEOTIDE SEQUENCE [LARGE SCALE GENOMIC DNA]</scope>
    <source>
        <strain evidence="2 3">B4135</strain>
    </source>
</reference>
<proteinExistence type="predicted"/>
<keyword evidence="1" id="KW-1133">Transmembrane helix</keyword>
<evidence type="ECO:0000313" key="2">
    <source>
        <dbReference type="EMBL" id="KYD20981.1"/>
    </source>
</evidence>
<dbReference type="Proteomes" id="UP000075683">
    <property type="component" value="Unassembled WGS sequence"/>
</dbReference>
<feature type="transmembrane region" description="Helical" evidence="1">
    <location>
        <begin position="25"/>
        <end position="45"/>
    </location>
</feature>
<dbReference type="AlphaFoldDB" id="A0A150M9B1"/>
<organism evidence="2 3">
    <name type="scientific">Caldibacillus debilis</name>
    <dbReference type="NCBI Taxonomy" id="301148"/>
    <lineage>
        <taxon>Bacteria</taxon>
        <taxon>Bacillati</taxon>
        <taxon>Bacillota</taxon>
        <taxon>Bacilli</taxon>
        <taxon>Bacillales</taxon>
        <taxon>Bacillaceae</taxon>
        <taxon>Caldibacillus</taxon>
    </lineage>
</organism>
<evidence type="ECO:0000313" key="3">
    <source>
        <dbReference type="Proteomes" id="UP000075683"/>
    </source>
</evidence>
<protein>
    <submittedName>
        <fullName evidence="2">Uncharacterized protein</fullName>
    </submittedName>
</protein>
<evidence type="ECO:0000256" key="1">
    <source>
        <dbReference type="SAM" id="Phobius"/>
    </source>
</evidence>